<protein>
    <submittedName>
        <fullName evidence="1">Uncharacterized protein</fullName>
    </submittedName>
</protein>
<sequence>MWSIRRRLGLLHQVALKQVLGDLITVFYEKLRELIVQTPENKNCSMIINVHLMHFNKCSIYKKWKTEHKWGKFSQLIPKLEF</sequence>
<organism evidence="1 2">
    <name type="scientific">Brachionus plicatilis</name>
    <name type="common">Marine rotifer</name>
    <name type="synonym">Brachionus muelleri</name>
    <dbReference type="NCBI Taxonomy" id="10195"/>
    <lineage>
        <taxon>Eukaryota</taxon>
        <taxon>Metazoa</taxon>
        <taxon>Spiralia</taxon>
        <taxon>Gnathifera</taxon>
        <taxon>Rotifera</taxon>
        <taxon>Eurotatoria</taxon>
        <taxon>Monogononta</taxon>
        <taxon>Pseudotrocha</taxon>
        <taxon>Ploima</taxon>
        <taxon>Brachionidae</taxon>
        <taxon>Brachionus</taxon>
    </lineage>
</organism>
<evidence type="ECO:0000313" key="1">
    <source>
        <dbReference type="EMBL" id="RNA17314.1"/>
    </source>
</evidence>
<dbReference type="AlphaFoldDB" id="A0A3M7R1R8"/>
<keyword evidence="2" id="KW-1185">Reference proteome</keyword>
<proteinExistence type="predicted"/>
<gene>
    <name evidence="1" type="ORF">BpHYR1_044571</name>
</gene>
<reference evidence="1 2" key="1">
    <citation type="journal article" date="2018" name="Sci. Rep.">
        <title>Genomic signatures of local adaptation to the degree of environmental predictability in rotifers.</title>
        <authorList>
            <person name="Franch-Gras L."/>
            <person name="Hahn C."/>
            <person name="Garcia-Roger E.M."/>
            <person name="Carmona M.J."/>
            <person name="Serra M."/>
            <person name="Gomez A."/>
        </authorList>
    </citation>
    <scope>NUCLEOTIDE SEQUENCE [LARGE SCALE GENOMIC DNA]</scope>
    <source>
        <strain evidence="1">HYR1</strain>
    </source>
</reference>
<accession>A0A3M7R1R8</accession>
<comment type="caution">
    <text evidence="1">The sequence shown here is derived from an EMBL/GenBank/DDBJ whole genome shotgun (WGS) entry which is preliminary data.</text>
</comment>
<dbReference type="Proteomes" id="UP000276133">
    <property type="component" value="Unassembled WGS sequence"/>
</dbReference>
<evidence type="ECO:0000313" key="2">
    <source>
        <dbReference type="Proteomes" id="UP000276133"/>
    </source>
</evidence>
<name>A0A3M7R1R8_BRAPC</name>
<dbReference type="EMBL" id="REGN01004476">
    <property type="protein sequence ID" value="RNA17314.1"/>
    <property type="molecule type" value="Genomic_DNA"/>
</dbReference>